<dbReference type="NCBIfam" id="TIGR00589">
    <property type="entry name" value="ogt"/>
    <property type="match status" value="1"/>
</dbReference>
<dbReference type="SUPFAM" id="SSF53155">
    <property type="entry name" value="Methylated DNA-protein cysteine methyltransferase domain"/>
    <property type="match status" value="1"/>
</dbReference>
<dbReference type="InterPro" id="IPR001497">
    <property type="entry name" value="MethylDNA_cys_MeTrfase_AS"/>
</dbReference>
<feature type="region of interest" description="Disordered" evidence="13">
    <location>
        <begin position="37"/>
        <end position="60"/>
    </location>
</feature>
<dbReference type="InterPro" id="IPR008332">
    <property type="entry name" value="MethylG_MeTrfase_N"/>
</dbReference>
<dbReference type="PANTHER" id="PTHR10815:SF14">
    <property type="entry name" value="BIFUNCTIONAL TRANSCRIPTIONAL ACTIVATOR_DNA REPAIR ENZYME ADA"/>
    <property type="match status" value="1"/>
</dbReference>
<dbReference type="InterPro" id="IPR014048">
    <property type="entry name" value="MethylDNA_cys_MeTrfase_DNA-bd"/>
</dbReference>
<dbReference type="GO" id="GO:0006281">
    <property type="term" value="P:DNA repair"/>
    <property type="evidence" value="ECO:0007669"/>
    <property type="project" value="UniProtKB-KW"/>
</dbReference>
<evidence type="ECO:0000256" key="9">
    <source>
        <dbReference type="ARBA" id="ARBA00023159"/>
    </source>
</evidence>
<keyword evidence="5 15" id="KW-0489">Methyltransferase</keyword>
<dbReference type="InterPro" id="IPR036217">
    <property type="entry name" value="MethylDNA_cys_MeTrfase_DNAb"/>
</dbReference>
<dbReference type="Pfam" id="PF02870">
    <property type="entry name" value="Methyltransf_1N"/>
    <property type="match status" value="1"/>
</dbReference>
<dbReference type="InterPro" id="IPR018060">
    <property type="entry name" value="HTH_AraC"/>
</dbReference>
<comment type="similarity">
    <text evidence="3">Belongs to the MGMT family.</text>
</comment>
<dbReference type="Gene3D" id="1.10.10.60">
    <property type="entry name" value="Homeodomain-like"/>
    <property type="match status" value="2"/>
</dbReference>
<dbReference type="FunFam" id="1.10.10.10:FF:000214">
    <property type="entry name" value="Methylated-DNA--protein-cysteine methyltransferase"/>
    <property type="match status" value="1"/>
</dbReference>
<evidence type="ECO:0000256" key="7">
    <source>
        <dbReference type="ARBA" id="ARBA00022763"/>
    </source>
</evidence>
<evidence type="ECO:0000313" key="15">
    <source>
        <dbReference type="EMBL" id="RMM12353.1"/>
    </source>
</evidence>
<keyword evidence="10" id="KW-0804">Transcription</keyword>
<comment type="catalytic activity">
    <reaction evidence="12">
        <text>a 6-O-methyl-2'-deoxyguanosine in DNA + L-cysteinyl-[protein] = S-methyl-L-cysteinyl-[protein] + a 2'-deoxyguanosine in DNA</text>
        <dbReference type="Rhea" id="RHEA:24000"/>
        <dbReference type="Rhea" id="RHEA-COMP:10131"/>
        <dbReference type="Rhea" id="RHEA-COMP:10132"/>
        <dbReference type="Rhea" id="RHEA-COMP:11367"/>
        <dbReference type="Rhea" id="RHEA-COMP:11368"/>
        <dbReference type="ChEBI" id="CHEBI:29950"/>
        <dbReference type="ChEBI" id="CHEBI:82612"/>
        <dbReference type="ChEBI" id="CHEBI:85445"/>
        <dbReference type="ChEBI" id="CHEBI:85448"/>
        <dbReference type="EC" id="2.1.1.63"/>
    </reaction>
</comment>
<evidence type="ECO:0000256" key="1">
    <source>
        <dbReference type="ARBA" id="ARBA00001286"/>
    </source>
</evidence>
<keyword evidence="7" id="KW-0227">DNA damage</keyword>
<dbReference type="Gene3D" id="1.10.10.10">
    <property type="entry name" value="Winged helix-like DNA-binding domain superfamily/Winged helix DNA-binding domain"/>
    <property type="match status" value="1"/>
</dbReference>
<dbReference type="GO" id="GO:0003700">
    <property type="term" value="F:DNA-binding transcription factor activity"/>
    <property type="evidence" value="ECO:0007669"/>
    <property type="project" value="InterPro"/>
</dbReference>
<dbReference type="GO" id="GO:0008270">
    <property type="term" value="F:zinc ion binding"/>
    <property type="evidence" value="ECO:0007669"/>
    <property type="project" value="InterPro"/>
</dbReference>
<name>A0A3M3BI62_9PSED</name>
<dbReference type="GO" id="GO:0043565">
    <property type="term" value="F:sequence-specific DNA binding"/>
    <property type="evidence" value="ECO:0007669"/>
    <property type="project" value="InterPro"/>
</dbReference>
<dbReference type="AlphaFoldDB" id="A0A3M3BI62"/>
<protein>
    <recommendedName>
        <fullName evidence="4">methylated-DNA--[protein]-cysteine S-methyltransferase</fullName>
        <ecNumber evidence="4">2.1.1.63</ecNumber>
    </recommendedName>
</protein>
<evidence type="ECO:0000256" key="5">
    <source>
        <dbReference type="ARBA" id="ARBA00022603"/>
    </source>
</evidence>
<comment type="catalytic activity">
    <reaction evidence="1">
        <text>a 4-O-methyl-thymidine in DNA + L-cysteinyl-[protein] = a thymidine in DNA + S-methyl-L-cysteinyl-[protein]</text>
        <dbReference type="Rhea" id="RHEA:53428"/>
        <dbReference type="Rhea" id="RHEA-COMP:10131"/>
        <dbReference type="Rhea" id="RHEA-COMP:10132"/>
        <dbReference type="Rhea" id="RHEA-COMP:13555"/>
        <dbReference type="Rhea" id="RHEA-COMP:13556"/>
        <dbReference type="ChEBI" id="CHEBI:29950"/>
        <dbReference type="ChEBI" id="CHEBI:82612"/>
        <dbReference type="ChEBI" id="CHEBI:137386"/>
        <dbReference type="ChEBI" id="CHEBI:137387"/>
        <dbReference type="EC" id="2.1.1.63"/>
    </reaction>
</comment>
<evidence type="ECO:0000256" key="11">
    <source>
        <dbReference type="ARBA" id="ARBA00023204"/>
    </source>
</evidence>
<dbReference type="SUPFAM" id="SSF57884">
    <property type="entry name" value="Ada DNA repair protein, N-terminal domain (N-Ada 10)"/>
    <property type="match status" value="1"/>
</dbReference>
<dbReference type="InterPro" id="IPR009057">
    <property type="entry name" value="Homeodomain-like_sf"/>
</dbReference>
<feature type="domain" description="HTH araC/xylS-type" evidence="14">
    <location>
        <begin position="153"/>
        <end position="235"/>
    </location>
</feature>
<dbReference type="Pfam" id="PF12833">
    <property type="entry name" value="HTH_18"/>
    <property type="match status" value="1"/>
</dbReference>
<dbReference type="GO" id="GO:0032259">
    <property type="term" value="P:methylation"/>
    <property type="evidence" value="ECO:0007669"/>
    <property type="project" value="UniProtKB-KW"/>
</dbReference>
<gene>
    <name evidence="15" type="ORF">ALQ84_05673</name>
</gene>
<evidence type="ECO:0000313" key="16">
    <source>
        <dbReference type="Proteomes" id="UP000278587"/>
    </source>
</evidence>
<evidence type="ECO:0000256" key="4">
    <source>
        <dbReference type="ARBA" id="ARBA00011918"/>
    </source>
</evidence>
<keyword evidence="11" id="KW-0234">DNA repair</keyword>
<dbReference type="InterPro" id="IPR004026">
    <property type="entry name" value="Ada_DNA_repair_Zn-bd"/>
</dbReference>
<dbReference type="PROSITE" id="PS00374">
    <property type="entry name" value="MGMT"/>
    <property type="match status" value="1"/>
</dbReference>
<reference evidence="15 16" key="1">
    <citation type="submission" date="2018-08" db="EMBL/GenBank/DDBJ databases">
        <title>Recombination of ecologically and evolutionarily significant loci maintains genetic cohesion in the Pseudomonas syringae species complex.</title>
        <authorList>
            <person name="Dillon M."/>
            <person name="Thakur S."/>
            <person name="Almeida R.N.D."/>
            <person name="Weir B.S."/>
            <person name="Guttman D.S."/>
        </authorList>
    </citation>
    <scope>NUCLEOTIDE SEQUENCE [LARGE SCALE GENOMIC DNA]</scope>
    <source>
        <strain evidence="15 16">ICMP 4086</strain>
    </source>
</reference>
<evidence type="ECO:0000259" key="14">
    <source>
        <dbReference type="PROSITE" id="PS01124"/>
    </source>
</evidence>
<evidence type="ECO:0000256" key="13">
    <source>
        <dbReference type="SAM" id="MobiDB-lite"/>
    </source>
</evidence>
<dbReference type="InterPro" id="IPR036631">
    <property type="entry name" value="MGMT_N_sf"/>
</dbReference>
<dbReference type="SUPFAM" id="SSF46767">
    <property type="entry name" value="Methylated DNA-protein cysteine methyltransferase, C-terminal domain"/>
    <property type="match status" value="1"/>
</dbReference>
<keyword evidence="9" id="KW-0010">Activator</keyword>
<dbReference type="SMART" id="SM00342">
    <property type="entry name" value="HTH_ARAC"/>
    <property type="match status" value="1"/>
</dbReference>
<dbReference type="EMBL" id="RBOC01000051">
    <property type="protein sequence ID" value="RMM12353.1"/>
    <property type="molecule type" value="Genomic_DNA"/>
</dbReference>
<dbReference type="Pfam" id="PF02805">
    <property type="entry name" value="Ada_Zn_binding"/>
    <property type="match status" value="1"/>
</dbReference>
<keyword evidence="6 15" id="KW-0808">Transferase</keyword>
<sequence length="424" mass="46238">MVSVACADRFCRTPPISNLKARLGVPRFSADDRLMKTQGGATTMKSTEDRVAQRAPRTEDDPRWSALINRRSGIDADFVYGVLTTGIYCKPCSPSKLPKPENVVFFDTASEAQAAGFRPSMRDSSDQQSVALKHAAAVSEACRLIDTFDSMPNLNDLAERVGMSSFHFHRTFKKLTGLTPKAYSVASLRSRVKVRLSHDGTITSALYEAGFNSNSRFYEASQKMLGMKPSEYRAGGANVDIRFALGESSLGSILVARSTKGICAISLGDDPNVLVERFQDQYPNANLIGGDEAFEQLVAEVVGFVESPAIGLALPLDIRGTVFQERVWQALRDIPAGSTATYTDIATRLGMPSAVRAVANACGANKLAVAIPCHRVLRSDGSLSGYRWGVERKRKLLELERKADDFRLDDGQQHDGKSCDVRKG</sequence>
<dbReference type="Gene3D" id="3.30.160.70">
    <property type="entry name" value="Methylated DNA-protein cysteine methyltransferase domain"/>
    <property type="match status" value="1"/>
</dbReference>
<accession>A0A3M3BI62</accession>
<dbReference type="PANTHER" id="PTHR10815">
    <property type="entry name" value="METHYLATED-DNA--PROTEIN-CYSTEINE METHYLTRANSFERASE"/>
    <property type="match status" value="1"/>
</dbReference>
<dbReference type="CDD" id="cd06445">
    <property type="entry name" value="ATase"/>
    <property type="match status" value="1"/>
</dbReference>
<dbReference type="InterPro" id="IPR036388">
    <property type="entry name" value="WH-like_DNA-bd_sf"/>
</dbReference>
<comment type="caution">
    <text evidence="15">The sequence shown here is derived from an EMBL/GenBank/DDBJ whole genome shotgun (WGS) entry which is preliminary data.</text>
</comment>
<evidence type="ECO:0000256" key="6">
    <source>
        <dbReference type="ARBA" id="ARBA00022679"/>
    </source>
</evidence>
<dbReference type="NCBIfam" id="NF011964">
    <property type="entry name" value="PRK15435.1"/>
    <property type="match status" value="1"/>
</dbReference>
<keyword evidence="8" id="KW-0805">Transcription regulation</keyword>
<evidence type="ECO:0000256" key="2">
    <source>
        <dbReference type="ARBA" id="ARBA00001947"/>
    </source>
</evidence>
<evidence type="ECO:0000256" key="8">
    <source>
        <dbReference type="ARBA" id="ARBA00023015"/>
    </source>
</evidence>
<comment type="cofactor">
    <cofactor evidence="2">
        <name>Zn(2+)</name>
        <dbReference type="ChEBI" id="CHEBI:29105"/>
    </cofactor>
</comment>
<dbReference type="PROSITE" id="PS01124">
    <property type="entry name" value="HTH_ARAC_FAMILY_2"/>
    <property type="match status" value="1"/>
</dbReference>
<evidence type="ECO:0000256" key="3">
    <source>
        <dbReference type="ARBA" id="ARBA00008711"/>
    </source>
</evidence>
<proteinExistence type="inferred from homology"/>
<dbReference type="InterPro" id="IPR035451">
    <property type="entry name" value="Ada-like_dom_sf"/>
</dbReference>
<feature type="compositionally biased region" description="Basic and acidic residues" evidence="13">
    <location>
        <begin position="46"/>
        <end position="60"/>
    </location>
</feature>
<evidence type="ECO:0000256" key="12">
    <source>
        <dbReference type="ARBA" id="ARBA00049348"/>
    </source>
</evidence>
<dbReference type="SUPFAM" id="SSF46689">
    <property type="entry name" value="Homeodomain-like"/>
    <property type="match status" value="1"/>
</dbReference>
<dbReference type="Proteomes" id="UP000278587">
    <property type="component" value="Unassembled WGS sequence"/>
</dbReference>
<dbReference type="GO" id="GO:0003908">
    <property type="term" value="F:methylated-DNA-[protein]-cysteine S-methyltransferase activity"/>
    <property type="evidence" value="ECO:0007669"/>
    <property type="project" value="UniProtKB-EC"/>
</dbReference>
<evidence type="ECO:0000256" key="10">
    <source>
        <dbReference type="ARBA" id="ARBA00023163"/>
    </source>
</evidence>
<dbReference type="Gene3D" id="3.40.10.10">
    <property type="entry name" value="DNA Methylphosphotriester Repair Domain"/>
    <property type="match status" value="1"/>
</dbReference>
<dbReference type="Pfam" id="PF01035">
    <property type="entry name" value="DNA_binding_1"/>
    <property type="match status" value="1"/>
</dbReference>
<organism evidence="15 16">
    <name type="scientific">Pseudomonas caricapapayae</name>
    <dbReference type="NCBI Taxonomy" id="46678"/>
    <lineage>
        <taxon>Bacteria</taxon>
        <taxon>Pseudomonadati</taxon>
        <taxon>Pseudomonadota</taxon>
        <taxon>Gammaproteobacteria</taxon>
        <taxon>Pseudomonadales</taxon>
        <taxon>Pseudomonadaceae</taxon>
        <taxon>Pseudomonas</taxon>
    </lineage>
</organism>
<dbReference type="EC" id="2.1.1.63" evidence="4"/>